<reference evidence="2 3" key="1">
    <citation type="submission" date="2016-04" db="EMBL/GenBank/DDBJ databases">
        <title>Complete Genome Sequence of Halotalea alkalilenta IHB B 13600.</title>
        <authorList>
            <person name="Swarnkar M.K."/>
            <person name="Sharma A."/>
            <person name="Kaushal K."/>
            <person name="Soni R."/>
            <person name="Rana S."/>
            <person name="Singh A.K."/>
            <person name="Gulati A."/>
        </authorList>
    </citation>
    <scope>NUCLEOTIDE SEQUENCE [LARGE SCALE GENOMIC DNA]</scope>
    <source>
        <strain evidence="2 3">IHB B 13600</strain>
    </source>
</reference>
<dbReference type="RefSeq" id="WP_064121245.1">
    <property type="nucleotide sequence ID" value="NZ_CP015243.1"/>
</dbReference>
<evidence type="ECO:0000313" key="3">
    <source>
        <dbReference type="Proteomes" id="UP000077875"/>
    </source>
</evidence>
<evidence type="ECO:0000313" key="2">
    <source>
        <dbReference type="EMBL" id="ANF56256.1"/>
    </source>
</evidence>
<sequence length="320" mass="35785">MTRLDIWLGLPMVLLGLALGWLAIDQRASWHALFALSPPVVIEFAGTRHRLPTDQLTELAEFSSEHFAAADSASQQRIRTALDAELDALFLDLDARLPGFADWYYSMTAEYSRLFFGIIDQLRLSDSDYLAGQVQQRIFDDARFVQRLEALQLNVFTQLDTESRTATESWAIALISRLDTYPKAYPIPGFENADLTIDLDATLQRLIGLDDPRFDQRILFSAVALCAPSGPIALSCGVAIGVASWIAIDYGLLSLDEKLNRQQLIDDWRASLNSTREGLRQELHQRLDTAIGHRFDVIQGEVQRSFVPAEHLHSGPDGQG</sequence>
<keyword evidence="1" id="KW-0472">Membrane</keyword>
<dbReference type="EMBL" id="CP015243">
    <property type="protein sequence ID" value="ANF56256.1"/>
    <property type="molecule type" value="Genomic_DNA"/>
</dbReference>
<dbReference type="KEGG" id="haa:A5892_01240"/>
<accession>A0A172YAV0</accession>
<name>A0A172YAV0_9GAMM</name>
<keyword evidence="1" id="KW-0812">Transmembrane</keyword>
<dbReference type="AlphaFoldDB" id="A0A172YAV0"/>
<organism evidence="2 3">
    <name type="scientific">Halotalea alkalilenta</name>
    <dbReference type="NCBI Taxonomy" id="376489"/>
    <lineage>
        <taxon>Bacteria</taxon>
        <taxon>Pseudomonadati</taxon>
        <taxon>Pseudomonadota</taxon>
        <taxon>Gammaproteobacteria</taxon>
        <taxon>Oceanospirillales</taxon>
        <taxon>Halomonadaceae</taxon>
        <taxon>Halotalea</taxon>
    </lineage>
</organism>
<protein>
    <submittedName>
        <fullName evidence="2">Uncharacterized protein</fullName>
    </submittedName>
</protein>
<dbReference type="Proteomes" id="UP000077875">
    <property type="component" value="Chromosome"/>
</dbReference>
<feature type="transmembrane region" description="Helical" evidence="1">
    <location>
        <begin position="6"/>
        <end position="24"/>
    </location>
</feature>
<keyword evidence="1" id="KW-1133">Transmembrane helix</keyword>
<proteinExistence type="predicted"/>
<dbReference type="STRING" id="376489.A5892_01240"/>
<evidence type="ECO:0000256" key="1">
    <source>
        <dbReference type="SAM" id="Phobius"/>
    </source>
</evidence>
<keyword evidence="3" id="KW-1185">Reference proteome</keyword>
<gene>
    <name evidence="2" type="ORF">A5892_01240</name>
</gene>